<feature type="region of interest" description="Disordered" evidence="1">
    <location>
        <begin position="151"/>
        <end position="192"/>
    </location>
</feature>
<keyword evidence="3" id="KW-1185">Reference proteome</keyword>
<evidence type="ECO:0000256" key="1">
    <source>
        <dbReference type="SAM" id="MobiDB-lite"/>
    </source>
</evidence>
<dbReference type="EMBL" id="JAVRRR010000264">
    <property type="protein sequence ID" value="KAK5143971.1"/>
    <property type="molecule type" value="Genomic_DNA"/>
</dbReference>
<organism evidence="2 3">
    <name type="scientific">Rachicladosporium monterosium</name>
    <dbReference type="NCBI Taxonomy" id="1507873"/>
    <lineage>
        <taxon>Eukaryota</taxon>
        <taxon>Fungi</taxon>
        <taxon>Dikarya</taxon>
        <taxon>Ascomycota</taxon>
        <taxon>Pezizomycotina</taxon>
        <taxon>Dothideomycetes</taxon>
        <taxon>Dothideomycetidae</taxon>
        <taxon>Cladosporiales</taxon>
        <taxon>Cladosporiaceae</taxon>
        <taxon>Rachicladosporium</taxon>
    </lineage>
</organism>
<proteinExistence type="predicted"/>
<reference evidence="2 3" key="1">
    <citation type="submission" date="2023-08" db="EMBL/GenBank/DDBJ databases">
        <title>Black Yeasts Isolated from many extreme environments.</title>
        <authorList>
            <person name="Coleine C."/>
            <person name="Stajich J.E."/>
            <person name="Selbmann L."/>
        </authorList>
    </citation>
    <scope>NUCLEOTIDE SEQUENCE [LARGE SCALE GENOMIC DNA]</scope>
    <source>
        <strain evidence="2 3">CCFEE 5386</strain>
    </source>
</reference>
<comment type="caution">
    <text evidence="2">The sequence shown here is derived from an EMBL/GenBank/DDBJ whole genome shotgun (WGS) entry which is preliminary data.</text>
</comment>
<dbReference type="Proteomes" id="UP001308179">
    <property type="component" value="Unassembled WGS sequence"/>
</dbReference>
<name>A0ABR0L5U3_9PEZI</name>
<sequence>MAPQTISSRLQKGRWTPEYCTVLHLLFANPTYRSKAAQRVDIPKIFRHLFASDLAVTHPDGVTDNQIADYYRSRKCAGRSKNFQAIEAAELSDEQLALVARLTPLIRTAVEELRLEEMAQEEDVEDTPILSASEEEAGQVIVANSTKAVNADEDYEDRAPETSTTTQTLALRTNARASSLEANPNEDTTKGRASSAVLNAIPLAVGPTDRAGNGTQSIVRTSSNALANNTPMEPAMLMIHFHEFTKHSGDTSQLVLVDPESETYKLGGKVYRLTSTTDGTAEDLLVCNMPVCPRCKDDYIPKTVWDNEEGLLHEARRVEGLPFVHTADCFRGHEPYWYFDPQTVRPYRVGFPPRMWRTRVAFRIKEAAGGHVVKNVMMCDTDQCPDCKTVA</sequence>
<protein>
    <submittedName>
        <fullName evidence="2">Uncharacterized protein</fullName>
    </submittedName>
</protein>
<evidence type="ECO:0000313" key="2">
    <source>
        <dbReference type="EMBL" id="KAK5143971.1"/>
    </source>
</evidence>
<feature type="compositionally biased region" description="Low complexity" evidence="1">
    <location>
        <begin position="162"/>
        <end position="177"/>
    </location>
</feature>
<accession>A0ABR0L5U3</accession>
<gene>
    <name evidence="2" type="ORF">LTR32_004009</name>
</gene>
<evidence type="ECO:0000313" key="3">
    <source>
        <dbReference type="Proteomes" id="UP001308179"/>
    </source>
</evidence>